<dbReference type="AlphaFoldDB" id="A0A6I6UMN3"/>
<feature type="domain" description="IrrE N-terminal-like" evidence="1">
    <location>
        <begin position="63"/>
        <end position="170"/>
    </location>
</feature>
<sequence length="282" mass="33257">MINIDREKLEEESQNYRRLYNYGDAPIGANIFNLLEHKLKFSLIRKPIEGDNPGAFIRSLNDHITVFLNSNMYIDKQIFGAAHELYHYLFDIRSDKKRADICNIHSDEDESENENERRANYFAAVFLLPSRPIKERIEDGTGLAIDQLLYHVVRLQCEFEVPYKTVVKRLLESKIILKEQFDDLMRLKPRDKEGPVFQKAQDLGDEFFEKFCRLNTRNKIIYFSRDPHLKAVDNYKSNKITYNKLESVLSWYNTNPEKFGIEPPKNTSFNLSIDLDEEDDDD</sequence>
<dbReference type="PANTHER" id="PTHR43236">
    <property type="entry name" value="ANTITOXIN HIGA1"/>
    <property type="match status" value="1"/>
</dbReference>
<name>A0A6I6UMN3_9BACI</name>
<dbReference type="RefSeq" id="WP_159362495.1">
    <property type="nucleotide sequence ID" value="NZ_CP047394.1"/>
</dbReference>
<evidence type="ECO:0000313" key="3">
    <source>
        <dbReference type="Proteomes" id="UP000465062"/>
    </source>
</evidence>
<dbReference type="Proteomes" id="UP000465062">
    <property type="component" value="Chromosome"/>
</dbReference>
<accession>A0A6I6UMN3</accession>
<evidence type="ECO:0000313" key="2">
    <source>
        <dbReference type="EMBL" id="QHE62597.1"/>
    </source>
</evidence>
<evidence type="ECO:0000259" key="1">
    <source>
        <dbReference type="Pfam" id="PF06114"/>
    </source>
</evidence>
<reference evidence="2 3" key="1">
    <citation type="submission" date="2019-06" db="EMBL/GenBank/DDBJ databases">
        <title>An operon consisting of a P-type ATPase gene and a transcriptional regular gene given the different cadmium resistance in Bacillus vietamensis 151-6 and Bacillus marisflavi 151-25.</title>
        <authorList>
            <person name="Yu X."/>
        </authorList>
    </citation>
    <scope>NUCLEOTIDE SEQUENCE [LARGE SCALE GENOMIC DNA]</scope>
    <source>
        <strain evidence="2 3">151-6</strain>
    </source>
</reference>
<proteinExistence type="predicted"/>
<dbReference type="EMBL" id="CP047394">
    <property type="protein sequence ID" value="QHE62597.1"/>
    <property type="molecule type" value="Genomic_DNA"/>
</dbReference>
<dbReference type="Gene3D" id="1.10.10.2910">
    <property type="match status" value="1"/>
</dbReference>
<dbReference type="Pfam" id="PF06114">
    <property type="entry name" value="Peptidase_M78"/>
    <property type="match status" value="1"/>
</dbReference>
<protein>
    <submittedName>
        <fullName evidence="2">ImmA/IrrE family metallo-endopeptidase</fullName>
    </submittedName>
</protein>
<dbReference type="InterPro" id="IPR052345">
    <property type="entry name" value="Rad_response_metalloprotease"/>
</dbReference>
<dbReference type="PANTHER" id="PTHR43236:SF2">
    <property type="entry name" value="BLL0069 PROTEIN"/>
    <property type="match status" value="1"/>
</dbReference>
<dbReference type="InterPro" id="IPR010359">
    <property type="entry name" value="IrrE_HExxH"/>
</dbReference>
<gene>
    <name evidence="2" type="ORF">FHE72_17375</name>
</gene>
<dbReference type="KEGG" id="bvq:FHE72_17375"/>
<organism evidence="2 3">
    <name type="scientific">Rossellomorea vietnamensis</name>
    <dbReference type="NCBI Taxonomy" id="218284"/>
    <lineage>
        <taxon>Bacteria</taxon>
        <taxon>Bacillati</taxon>
        <taxon>Bacillota</taxon>
        <taxon>Bacilli</taxon>
        <taxon>Bacillales</taxon>
        <taxon>Bacillaceae</taxon>
        <taxon>Rossellomorea</taxon>
    </lineage>
</organism>